<feature type="compositionally biased region" description="Basic residues" evidence="1">
    <location>
        <begin position="88"/>
        <end position="117"/>
    </location>
</feature>
<dbReference type="GeneID" id="110796278"/>
<dbReference type="KEGG" id="soe:110796278"/>
<dbReference type="PANTHER" id="PTHR36320">
    <property type="entry name" value="OS04G0611300 PROTEIN"/>
    <property type="match status" value="1"/>
</dbReference>
<sequence>MAKSLRSKREKRLRAIRREIVEPFYENKDAAKLAAQQAALSAPKLAVRNTNNTSMDVTSSLPPSTSNLTSNLSMDIDMTSQGAAHLKPMGKKMKKKLKIGKGKKRGNGKGKIRKTHI</sequence>
<name>A0A9R0IZ04_SPIOL</name>
<protein>
    <submittedName>
        <fullName evidence="3">Uncharacterized protein</fullName>
    </submittedName>
</protein>
<dbReference type="PANTHER" id="PTHR36320:SF1">
    <property type="entry name" value="OS04G0611300 PROTEIN"/>
    <property type="match status" value="1"/>
</dbReference>
<proteinExistence type="predicted"/>
<evidence type="ECO:0000313" key="2">
    <source>
        <dbReference type="Proteomes" id="UP000813463"/>
    </source>
</evidence>
<evidence type="ECO:0000313" key="3">
    <source>
        <dbReference type="RefSeq" id="XP_021857015.1"/>
    </source>
</evidence>
<evidence type="ECO:0000256" key="1">
    <source>
        <dbReference type="SAM" id="MobiDB-lite"/>
    </source>
</evidence>
<keyword evidence="2" id="KW-1185">Reference proteome</keyword>
<accession>A0A9R0IZ04</accession>
<feature type="compositionally biased region" description="Low complexity" evidence="1">
    <location>
        <begin position="58"/>
        <end position="73"/>
    </location>
</feature>
<feature type="region of interest" description="Disordered" evidence="1">
    <location>
        <begin position="51"/>
        <end position="117"/>
    </location>
</feature>
<reference evidence="3" key="2">
    <citation type="submission" date="2025-08" db="UniProtKB">
        <authorList>
            <consortium name="RefSeq"/>
        </authorList>
    </citation>
    <scope>IDENTIFICATION</scope>
    <source>
        <tissue evidence="3">Leaf</tissue>
    </source>
</reference>
<reference evidence="2" key="1">
    <citation type="journal article" date="2021" name="Nat. Commun.">
        <title>Genomic analyses provide insights into spinach domestication and the genetic basis of agronomic traits.</title>
        <authorList>
            <person name="Cai X."/>
            <person name="Sun X."/>
            <person name="Xu C."/>
            <person name="Sun H."/>
            <person name="Wang X."/>
            <person name="Ge C."/>
            <person name="Zhang Z."/>
            <person name="Wang Q."/>
            <person name="Fei Z."/>
            <person name="Jiao C."/>
            <person name="Wang Q."/>
        </authorList>
    </citation>
    <scope>NUCLEOTIDE SEQUENCE [LARGE SCALE GENOMIC DNA]</scope>
    <source>
        <strain evidence="2">cv. Varoflay</strain>
    </source>
</reference>
<organism evidence="2 3">
    <name type="scientific">Spinacia oleracea</name>
    <name type="common">Spinach</name>
    <dbReference type="NCBI Taxonomy" id="3562"/>
    <lineage>
        <taxon>Eukaryota</taxon>
        <taxon>Viridiplantae</taxon>
        <taxon>Streptophyta</taxon>
        <taxon>Embryophyta</taxon>
        <taxon>Tracheophyta</taxon>
        <taxon>Spermatophyta</taxon>
        <taxon>Magnoliopsida</taxon>
        <taxon>eudicotyledons</taxon>
        <taxon>Gunneridae</taxon>
        <taxon>Pentapetalae</taxon>
        <taxon>Caryophyllales</taxon>
        <taxon>Chenopodiaceae</taxon>
        <taxon>Chenopodioideae</taxon>
        <taxon>Anserineae</taxon>
        <taxon>Spinacia</taxon>
    </lineage>
</organism>
<dbReference type="AlphaFoldDB" id="A0A9R0IZ04"/>
<dbReference type="RefSeq" id="XP_021857015.1">
    <property type="nucleotide sequence ID" value="XM_022001323.2"/>
</dbReference>
<dbReference type="Proteomes" id="UP000813463">
    <property type="component" value="Chromosome 1"/>
</dbReference>
<gene>
    <name evidence="3" type="primary">LOC110796278</name>
</gene>